<reference evidence="1" key="1">
    <citation type="submission" date="2015-12" db="EMBL/GenBank/DDBJ databases">
        <title>Update maize B73 reference genome by single molecule sequencing technologies.</title>
        <authorList>
            <consortium name="Maize Genome Sequencing Project"/>
            <person name="Ware D."/>
        </authorList>
    </citation>
    <scope>NUCLEOTIDE SEQUENCE</scope>
    <source>
        <tissue evidence="1">Seedling</tissue>
    </source>
</reference>
<accession>A0A1D6MAB0</accession>
<evidence type="ECO:0000313" key="1">
    <source>
        <dbReference type="EMBL" id="AQK87728.1"/>
    </source>
</evidence>
<sequence>MWNNVTRAIVCANISIACGILSSTTILHPNYVGEAS</sequence>
<dbReference type="PROSITE" id="PS51257">
    <property type="entry name" value="PROKAR_LIPOPROTEIN"/>
    <property type="match status" value="1"/>
</dbReference>
<name>A0A1D6MAB0_MAIZE</name>
<gene>
    <name evidence="1" type="ORF">ZEAMMB73_Zm00001d038752</name>
</gene>
<dbReference type="AlphaFoldDB" id="A0A1D6MAB0"/>
<proteinExistence type="predicted"/>
<protein>
    <submittedName>
        <fullName evidence="1">Protein STICHEL-like 3</fullName>
    </submittedName>
</protein>
<dbReference type="EMBL" id="CM000782">
    <property type="protein sequence ID" value="AQK87728.1"/>
    <property type="molecule type" value="Genomic_DNA"/>
</dbReference>
<organism evidence="1">
    <name type="scientific">Zea mays</name>
    <name type="common">Maize</name>
    <dbReference type="NCBI Taxonomy" id="4577"/>
    <lineage>
        <taxon>Eukaryota</taxon>
        <taxon>Viridiplantae</taxon>
        <taxon>Streptophyta</taxon>
        <taxon>Embryophyta</taxon>
        <taxon>Tracheophyta</taxon>
        <taxon>Spermatophyta</taxon>
        <taxon>Magnoliopsida</taxon>
        <taxon>Liliopsida</taxon>
        <taxon>Poales</taxon>
        <taxon>Poaceae</taxon>
        <taxon>PACMAD clade</taxon>
        <taxon>Panicoideae</taxon>
        <taxon>Andropogonodae</taxon>
        <taxon>Andropogoneae</taxon>
        <taxon>Tripsacinae</taxon>
        <taxon>Zea</taxon>
    </lineage>
</organism>